<dbReference type="AlphaFoldDB" id="A0A6P1DZ56"/>
<dbReference type="GO" id="GO:0035438">
    <property type="term" value="F:cyclic-di-GMP binding"/>
    <property type="evidence" value="ECO:0007669"/>
    <property type="project" value="InterPro"/>
</dbReference>
<reference evidence="2 3" key="2">
    <citation type="submission" date="2020-02" db="EMBL/GenBank/DDBJ databases">
        <title>Genome sequences of Thiorhodococcus mannitoliphagus and Thiorhodococcus minor, purple sulfur photosynthetic bacteria in the gammaproteobacterial family, Chromatiaceae.</title>
        <authorList>
            <person name="Aviles F.A."/>
            <person name="Meyer T.E."/>
            <person name="Kyndt J.A."/>
        </authorList>
    </citation>
    <scope>NUCLEOTIDE SEQUENCE [LARGE SCALE GENOMIC DNA]</scope>
    <source>
        <strain evidence="2 3">DSM 18266</strain>
    </source>
</reference>
<feature type="domain" description="PilZ" evidence="1">
    <location>
        <begin position="5"/>
        <end position="100"/>
    </location>
</feature>
<comment type="caution">
    <text evidence="2">The sequence shown here is derived from an EMBL/GenBank/DDBJ whole genome shotgun (WGS) entry which is preliminary data.</text>
</comment>
<protein>
    <submittedName>
        <fullName evidence="2">PilZ domain-containing protein</fullName>
    </submittedName>
</protein>
<organism evidence="2 3">
    <name type="scientific">Thiorhodococcus mannitoliphagus</name>
    <dbReference type="NCBI Taxonomy" id="329406"/>
    <lineage>
        <taxon>Bacteria</taxon>
        <taxon>Pseudomonadati</taxon>
        <taxon>Pseudomonadota</taxon>
        <taxon>Gammaproteobacteria</taxon>
        <taxon>Chromatiales</taxon>
        <taxon>Chromatiaceae</taxon>
        <taxon>Thiorhodococcus</taxon>
    </lineage>
</organism>
<name>A0A6P1DZ56_9GAMM</name>
<dbReference type="RefSeq" id="WP_164654099.1">
    <property type="nucleotide sequence ID" value="NZ_JAAIJR010000042.1"/>
</dbReference>
<evidence type="ECO:0000313" key="2">
    <source>
        <dbReference type="EMBL" id="NEX20994.1"/>
    </source>
</evidence>
<sequence length="118" mass="13359">MTTIERRYSARYPIKLAVYIRYRKRRFFCATGANLSSQGMFLEVRNVMLPTGTMVELELRALGRDWLIPAVVAHRDAAGIGVMFRELQSELSHGLSQLIEESARPPLPLSTADRRPPA</sequence>
<proteinExistence type="predicted"/>
<dbReference type="Proteomes" id="UP000471640">
    <property type="component" value="Unassembled WGS sequence"/>
</dbReference>
<evidence type="ECO:0000313" key="3">
    <source>
        <dbReference type="Proteomes" id="UP000471640"/>
    </source>
</evidence>
<evidence type="ECO:0000259" key="1">
    <source>
        <dbReference type="Pfam" id="PF07238"/>
    </source>
</evidence>
<dbReference type="InterPro" id="IPR009875">
    <property type="entry name" value="PilZ_domain"/>
</dbReference>
<dbReference type="SUPFAM" id="SSF141371">
    <property type="entry name" value="PilZ domain-like"/>
    <property type="match status" value="1"/>
</dbReference>
<keyword evidence="3" id="KW-1185">Reference proteome</keyword>
<dbReference type="Pfam" id="PF07238">
    <property type="entry name" value="PilZ"/>
    <property type="match status" value="1"/>
</dbReference>
<gene>
    <name evidence="2" type="ORF">G3480_11835</name>
</gene>
<dbReference type="Gene3D" id="2.40.10.220">
    <property type="entry name" value="predicted glycosyltransferase like domains"/>
    <property type="match status" value="1"/>
</dbReference>
<reference evidence="3" key="1">
    <citation type="journal article" date="2020" name="Microbiol. Resour. Announc.">
        <title>Draft Genome Sequences of Thiorhodococcus mannitoliphagus and Thiorhodococcus minor, Purple Sulfur Photosynthetic Bacteria in the Gammaproteobacterial Family Chromatiaceae.</title>
        <authorList>
            <person name="Aviles F.A."/>
            <person name="Meyer T.E."/>
            <person name="Kyndt J.A."/>
        </authorList>
    </citation>
    <scope>NUCLEOTIDE SEQUENCE [LARGE SCALE GENOMIC DNA]</scope>
    <source>
        <strain evidence="3">DSM 18266</strain>
    </source>
</reference>
<dbReference type="EMBL" id="JAAIJR010000042">
    <property type="protein sequence ID" value="NEX20994.1"/>
    <property type="molecule type" value="Genomic_DNA"/>
</dbReference>
<accession>A0A6P1DZ56</accession>